<accession>A0A5C5TV99</accession>
<feature type="domain" description="DUF1023" evidence="1">
    <location>
        <begin position="160"/>
        <end position="314"/>
    </location>
</feature>
<dbReference type="Pfam" id="PF06259">
    <property type="entry name" value="Abhydrolase_8"/>
    <property type="match status" value="1"/>
</dbReference>
<proteinExistence type="predicted"/>
<dbReference type="RefSeq" id="WP_146325675.1">
    <property type="nucleotide sequence ID" value="NZ_BAABLR010000056.1"/>
</dbReference>
<dbReference type="AlphaFoldDB" id="A0A5C5TV99"/>
<gene>
    <name evidence="2" type="ORF">FRX94_12490</name>
</gene>
<protein>
    <recommendedName>
        <fullName evidence="1">DUF1023 domain-containing protein</fullName>
    </recommendedName>
</protein>
<evidence type="ECO:0000259" key="1">
    <source>
        <dbReference type="Pfam" id="PF06259"/>
    </source>
</evidence>
<comment type="caution">
    <text evidence="2">The sequence shown here is derived from an EMBL/GenBank/DDBJ whole genome shotgun (WGS) entry which is preliminary data.</text>
</comment>
<dbReference type="SUPFAM" id="SSF53474">
    <property type="entry name" value="alpha/beta-Hydrolases"/>
    <property type="match status" value="1"/>
</dbReference>
<dbReference type="InterPro" id="IPR010427">
    <property type="entry name" value="DUF1023"/>
</dbReference>
<sequence>MPIDAALAAACARQLRSGWFTPPTFAGLGTIFDAADAEATRIHQRWEALRRTQELVADVLSDVASAQLDLDHAWQWARKFGDESETTTSFLNTLCAMGAALDAACASQIELICTPDAVPPRHRFADLDRLSIDAIHELNATPELEAIAGPDGRILESGDGHLVIAYGDLEHSRKVATIVAGVGSSQPETWVGYAGRGRRLAQETGASVVWLGYRAPDSIPAALVAEPAIDGGAALREFQAALANRNSEQYRTIVAHSYGTVVAGNAARAGLDADALVLLGSPGVVAEHASELKLHSEHPRVIAVTGDRDPISFAAAAAGGVHGPDPTHPRFGAEVWDTPTDHSGYWGNQEFLRKVGALGG</sequence>
<evidence type="ECO:0000313" key="3">
    <source>
        <dbReference type="Proteomes" id="UP000320791"/>
    </source>
</evidence>
<dbReference type="EMBL" id="VOHM01000042">
    <property type="protein sequence ID" value="TWT17439.1"/>
    <property type="molecule type" value="Genomic_DNA"/>
</dbReference>
<evidence type="ECO:0000313" key="2">
    <source>
        <dbReference type="EMBL" id="TWT17439.1"/>
    </source>
</evidence>
<organism evidence="2 3">
    <name type="scientific">Corynebacterium canis</name>
    <dbReference type="NCBI Taxonomy" id="679663"/>
    <lineage>
        <taxon>Bacteria</taxon>
        <taxon>Bacillati</taxon>
        <taxon>Actinomycetota</taxon>
        <taxon>Actinomycetes</taxon>
        <taxon>Mycobacteriales</taxon>
        <taxon>Corynebacteriaceae</taxon>
        <taxon>Corynebacterium</taxon>
    </lineage>
</organism>
<name>A0A5C5TV99_9CORY</name>
<dbReference type="InterPro" id="IPR029058">
    <property type="entry name" value="AB_hydrolase_fold"/>
</dbReference>
<reference evidence="2 3" key="1">
    <citation type="submission" date="2019-08" db="EMBL/GenBank/DDBJ databases">
        <authorList>
            <person name="Lei W."/>
        </authorList>
    </citation>
    <scope>NUCLEOTIDE SEQUENCE [LARGE SCALE GENOMIC DNA]</scope>
    <source>
        <strain evidence="2 3">CCUG 58627</strain>
    </source>
</reference>
<dbReference type="OrthoDB" id="5969911at2"/>
<keyword evidence="3" id="KW-1185">Reference proteome</keyword>
<dbReference type="Proteomes" id="UP000320791">
    <property type="component" value="Unassembled WGS sequence"/>
</dbReference>